<feature type="compositionally biased region" description="Polar residues" evidence="1">
    <location>
        <begin position="121"/>
        <end position="138"/>
    </location>
</feature>
<dbReference type="EMBL" id="SFCI01000233">
    <property type="protein sequence ID" value="TFY81253.1"/>
    <property type="molecule type" value="Genomic_DNA"/>
</dbReference>
<keyword evidence="3" id="KW-1185">Reference proteome</keyword>
<organism evidence="2 3">
    <name type="scientific">Hericium alpestre</name>
    <dbReference type="NCBI Taxonomy" id="135208"/>
    <lineage>
        <taxon>Eukaryota</taxon>
        <taxon>Fungi</taxon>
        <taxon>Dikarya</taxon>
        <taxon>Basidiomycota</taxon>
        <taxon>Agaricomycotina</taxon>
        <taxon>Agaricomycetes</taxon>
        <taxon>Russulales</taxon>
        <taxon>Hericiaceae</taxon>
        <taxon>Hericium</taxon>
    </lineage>
</organism>
<dbReference type="AlphaFoldDB" id="A0A4Z0A4K5"/>
<feature type="region of interest" description="Disordered" evidence="1">
    <location>
        <begin position="113"/>
        <end position="238"/>
    </location>
</feature>
<evidence type="ECO:0000313" key="3">
    <source>
        <dbReference type="Proteomes" id="UP000298061"/>
    </source>
</evidence>
<feature type="region of interest" description="Disordered" evidence="1">
    <location>
        <begin position="1"/>
        <end position="21"/>
    </location>
</feature>
<feature type="compositionally biased region" description="Basic residues" evidence="1">
    <location>
        <begin position="147"/>
        <end position="158"/>
    </location>
</feature>
<reference evidence="2 3" key="1">
    <citation type="submission" date="2019-02" db="EMBL/GenBank/DDBJ databases">
        <title>Genome sequencing of the rare red list fungi Hericium alpestre (H. flagellum).</title>
        <authorList>
            <person name="Buettner E."/>
            <person name="Kellner H."/>
        </authorList>
    </citation>
    <scope>NUCLEOTIDE SEQUENCE [LARGE SCALE GENOMIC DNA]</scope>
    <source>
        <strain evidence="2 3">DSM 108284</strain>
    </source>
</reference>
<proteinExistence type="predicted"/>
<dbReference type="Proteomes" id="UP000298061">
    <property type="component" value="Unassembled WGS sequence"/>
</dbReference>
<sequence>MQHSSTSGPSRRWSPVSLDRSTFDAGAEQSLGLQCGHTQASATIGTTDKYYPYATQAGYANYMQTAGSSYHPPTAGRSSSYQYHNNLYPTNLQLNQQTGASYQGAAADWSTSAYHGHSARPSVSYSSQSPDQHNPTTASSSSSQAKVKAKLPGQKKRTIASQPAASTSHSRSSDDKTKMRGMIGRMRLPVGGSTPMEATSLPSAVGDKRKDRTSPLPETSSAAEPRKGKKARPADMAAEKVLEAKRAREAERVQSYRDKQSSDIARLTEKLPSHLRLFI</sequence>
<feature type="compositionally biased region" description="Polar residues" evidence="1">
    <location>
        <begin position="159"/>
        <end position="170"/>
    </location>
</feature>
<name>A0A4Z0A4K5_9AGAM</name>
<evidence type="ECO:0000313" key="2">
    <source>
        <dbReference type="EMBL" id="TFY81253.1"/>
    </source>
</evidence>
<evidence type="ECO:0000256" key="1">
    <source>
        <dbReference type="SAM" id="MobiDB-lite"/>
    </source>
</evidence>
<accession>A0A4Z0A4K5</accession>
<protein>
    <submittedName>
        <fullName evidence="2">Uncharacterized protein</fullName>
    </submittedName>
</protein>
<gene>
    <name evidence="2" type="ORF">EWM64_g2763</name>
</gene>
<comment type="caution">
    <text evidence="2">The sequence shown here is derived from an EMBL/GenBank/DDBJ whole genome shotgun (WGS) entry which is preliminary data.</text>
</comment>